<dbReference type="RefSeq" id="WP_075199229.1">
    <property type="nucleotide sequence ID" value="NZ_CP187984.1"/>
</dbReference>
<proteinExistence type="predicted"/>
<evidence type="ECO:0000259" key="1">
    <source>
        <dbReference type="Pfam" id="PF15977"/>
    </source>
</evidence>
<evidence type="ECO:0000313" key="2">
    <source>
        <dbReference type="EMBL" id="PUX19418.1"/>
    </source>
</evidence>
<dbReference type="Gene3D" id="2.60.120.10">
    <property type="entry name" value="Jelly Rolls"/>
    <property type="match status" value="1"/>
</dbReference>
<reference evidence="2" key="1">
    <citation type="submission" date="2016-12" db="EMBL/GenBank/DDBJ databases">
        <title>Analysis of the Molecular Diversity Among Cronobacter Species Isolated from Filth Flies Using a Pan Genomic DNA Microarray.</title>
        <authorList>
            <person name="Pava-Ripoll M."/>
            <person name="Tall B."/>
            <person name="Farber J."/>
            <person name="Fanning S."/>
            <person name="Lehner A."/>
            <person name="Stephan R."/>
            <person name="Pagotto F."/>
            <person name="Iverson C."/>
            <person name="Ziobro G."/>
            <person name="Miller A."/>
            <person name="Pearson R."/>
            <person name="Yan Q."/>
            <person name="Kim M."/>
            <person name="Jeong S."/>
            <person name="Park J."/>
            <person name="Jun S."/>
            <person name="Choi H."/>
            <person name="Chung T."/>
            <person name="Yoo Y."/>
            <person name="Park E."/>
            <person name="Hwang S."/>
            <person name="Lee B."/>
            <person name="Sathyamoorthy V."/>
            <person name="Carter L."/>
            <person name="Mammel M."/>
            <person name="Jackson S."/>
            <person name="Kothary M."/>
            <person name="Patel I."/>
            <person name="Grim C."/>
            <person name="Gopinath G."/>
            <person name="Gangiredla J."/>
            <person name="Chase H."/>
        </authorList>
    </citation>
    <scope>NUCLEOTIDE SEQUENCE [LARGE SCALE GENOMIC DNA]</scope>
    <source>
        <strain evidence="2">MOD1-Sh41s</strain>
    </source>
</reference>
<feature type="domain" description="IprA winged helix-turn-helix" evidence="1">
    <location>
        <begin position="139"/>
        <end position="206"/>
    </location>
</feature>
<protein>
    <submittedName>
        <fullName evidence="2">Cytoplasmic protein</fullName>
    </submittedName>
</protein>
<dbReference type="Pfam" id="PF15977">
    <property type="entry name" value="HTH_46"/>
    <property type="match status" value="1"/>
</dbReference>
<name>A0A2T7B1Y7_9ENTR</name>
<organism evidence="2">
    <name type="scientific">Cronobacter turicensis</name>
    <dbReference type="NCBI Taxonomy" id="413502"/>
    <lineage>
        <taxon>Bacteria</taxon>
        <taxon>Pseudomonadati</taxon>
        <taxon>Pseudomonadota</taxon>
        <taxon>Gammaproteobacteria</taxon>
        <taxon>Enterobacterales</taxon>
        <taxon>Enterobacteriaceae</taxon>
        <taxon>Cronobacter</taxon>
    </lineage>
</organism>
<dbReference type="OrthoDB" id="6563600at2"/>
<dbReference type="EMBL" id="MSAG01000029">
    <property type="protein sequence ID" value="PUX19418.1"/>
    <property type="molecule type" value="Genomic_DNA"/>
</dbReference>
<dbReference type="InterPro" id="IPR014710">
    <property type="entry name" value="RmlC-like_jellyroll"/>
</dbReference>
<dbReference type="InterPro" id="IPR041687">
    <property type="entry name" value="HTH_46"/>
</dbReference>
<sequence length="208" mass="24232">MNHYPLPQRPDAQINALINALQGHGTIKEYPRGSCLTQNEESVNILLSGSLAMTRDWDNLIFFEIHRPNIIGISLEPHNPRFERFRLIIKEDSLVKKISRADFFKVIEEQKLWQETSHVISFYYHVLLWKSYHFYAADSYVLVRKSLITLGEMTPEARMNINASQYITSTTNLSKSYVMKVIQELRKGGYIEIQRGRLISLGKLPQKY</sequence>
<comment type="caution">
    <text evidence="2">The sequence shown here is derived from an EMBL/GenBank/DDBJ whole genome shotgun (WGS) entry which is preliminary data.</text>
</comment>
<dbReference type="SUPFAM" id="SSF51206">
    <property type="entry name" value="cAMP-binding domain-like"/>
    <property type="match status" value="1"/>
</dbReference>
<dbReference type="InterPro" id="IPR018490">
    <property type="entry name" value="cNMP-bd_dom_sf"/>
</dbReference>
<accession>A0A2T7B1Y7</accession>
<dbReference type="AlphaFoldDB" id="A0A2T7B1Y7"/>
<gene>
    <name evidence="2" type="ORF">BS411_17185</name>
</gene>